<organism evidence="1 2">
    <name type="scientific">Salipaludibacillus keqinensis</name>
    <dbReference type="NCBI Taxonomy" id="2045207"/>
    <lineage>
        <taxon>Bacteria</taxon>
        <taxon>Bacillati</taxon>
        <taxon>Bacillota</taxon>
        <taxon>Bacilli</taxon>
        <taxon>Bacillales</taxon>
        <taxon>Bacillaceae</taxon>
    </lineage>
</organism>
<reference evidence="1 2" key="1">
    <citation type="submission" date="2017-10" db="EMBL/GenBank/DDBJ databases">
        <title>Bacillus sp. nov., a halophilic bacterium isolated from a Keqin Lake.</title>
        <authorList>
            <person name="Wang H."/>
        </authorList>
    </citation>
    <scope>NUCLEOTIDE SEQUENCE [LARGE SCALE GENOMIC DNA]</scope>
    <source>
        <strain evidence="1 2">KQ-12</strain>
    </source>
</reference>
<gene>
    <name evidence="1" type="ORF">CR194_11680</name>
</gene>
<accession>A0A323TH46</accession>
<protein>
    <recommendedName>
        <fullName evidence="3">YtzH-like protein</fullName>
    </recommendedName>
</protein>
<name>A0A323TH46_9BACI</name>
<dbReference type="Proteomes" id="UP000248214">
    <property type="component" value="Unassembled WGS sequence"/>
</dbReference>
<evidence type="ECO:0008006" key="3">
    <source>
        <dbReference type="Google" id="ProtNLM"/>
    </source>
</evidence>
<sequence length="93" mass="10788">MSIDYHHQLELLNDILENQLDEHYGSHDEFHQLQSLIQSLTQNPDVPLELKQTLAAIEQYAYQHDQEGQHAISPSPELSQWIQAVQSTNQQLK</sequence>
<proteinExistence type="predicted"/>
<keyword evidence="2" id="KW-1185">Reference proteome</keyword>
<dbReference type="RefSeq" id="WP_110609832.1">
    <property type="nucleotide sequence ID" value="NZ_PDOD01000002.1"/>
</dbReference>
<evidence type="ECO:0000313" key="2">
    <source>
        <dbReference type="Proteomes" id="UP000248214"/>
    </source>
</evidence>
<dbReference type="EMBL" id="PDOD01000002">
    <property type="protein sequence ID" value="PYZ93800.1"/>
    <property type="molecule type" value="Genomic_DNA"/>
</dbReference>
<evidence type="ECO:0000313" key="1">
    <source>
        <dbReference type="EMBL" id="PYZ93800.1"/>
    </source>
</evidence>
<dbReference type="InterPro" id="IPR025547">
    <property type="entry name" value="YtzH"/>
</dbReference>
<comment type="caution">
    <text evidence="1">The sequence shown here is derived from an EMBL/GenBank/DDBJ whole genome shotgun (WGS) entry which is preliminary data.</text>
</comment>
<dbReference type="OrthoDB" id="2968867at2"/>
<dbReference type="AlphaFoldDB" id="A0A323TH46"/>
<dbReference type="Pfam" id="PF14165">
    <property type="entry name" value="YtzH"/>
    <property type="match status" value="1"/>
</dbReference>